<protein>
    <recommendedName>
        <fullName evidence="1">Acid sugar phosphatase</fullName>
        <ecNumber evidence="1">3.1.3.-</ecNumber>
    </recommendedName>
</protein>
<comment type="caution">
    <text evidence="5">The sequence shown here is derived from an EMBL/GenBank/DDBJ whole genome shotgun (WGS) entry which is preliminary data.</text>
</comment>
<dbReference type="AlphaFoldDB" id="A0A9D1FDE1"/>
<dbReference type="NCBIfam" id="TIGR01460">
    <property type="entry name" value="HAD-SF-IIA"/>
    <property type="match status" value="1"/>
</dbReference>
<dbReference type="InterPro" id="IPR023214">
    <property type="entry name" value="HAD_sf"/>
</dbReference>
<organism evidence="5 6">
    <name type="scientific">Candidatus Scatomorpha merdipullorum</name>
    <dbReference type="NCBI Taxonomy" id="2840927"/>
    <lineage>
        <taxon>Bacteria</taxon>
        <taxon>Bacillati</taxon>
        <taxon>Bacillota</taxon>
        <taxon>Clostridia</taxon>
        <taxon>Eubacteriales</taxon>
        <taxon>Candidatus Scatomorpha</taxon>
    </lineage>
</organism>
<feature type="active site" description="Proton donor" evidence="2">
    <location>
        <position position="17"/>
    </location>
</feature>
<dbReference type="Pfam" id="PF13242">
    <property type="entry name" value="Hydrolase_like"/>
    <property type="match status" value="1"/>
</dbReference>
<feature type="active site" description="Nucleophile" evidence="2">
    <location>
        <position position="15"/>
    </location>
</feature>
<dbReference type="EMBL" id="DVJK01000115">
    <property type="protein sequence ID" value="HIS66750.1"/>
    <property type="molecule type" value="Genomic_DNA"/>
</dbReference>
<proteinExistence type="inferred from homology"/>
<reference evidence="5" key="2">
    <citation type="journal article" date="2021" name="PeerJ">
        <title>Extensive microbial diversity within the chicken gut microbiome revealed by metagenomics and culture.</title>
        <authorList>
            <person name="Gilroy R."/>
            <person name="Ravi A."/>
            <person name="Getino M."/>
            <person name="Pursley I."/>
            <person name="Horton D.L."/>
            <person name="Alikhan N.F."/>
            <person name="Baker D."/>
            <person name="Gharbi K."/>
            <person name="Hall N."/>
            <person name="Watson M."/>
            <person name="Adriaenssens E.M."/>
            <person name="Foster-Nyarko E."/>
            <person name="Jarju S."/>
            <person name="Secka A."/>
            <person name="Antonio M."/>
            <person name="Oren A."/>
            <person name="Chaudhuri R.R."/>
            <person name="La Ragione R."/>
            <person name="Hildebrand F."/>
            <person name="Pallen M.J."/>
        </authorList>
    </citation>
    <scope>NUCLEOTIDE SEQUENCE</scope>
    <source>
        <strain evidence="5">ChiHjej10B9-9673</strain>
    </source>
</reference>
<dbReference type="Proteomes" id="UP000824001">
    <property type="component" value="Unassembled WGS sequence"/>
</dbReference>
<dbReference type="InterPro" id="IPR036412">
    <property type="entry name" value="HAD-like_sf"/>
</dbReference>
<name>A0A9D1FDE1_9FIRM</name>
<evidence type="ECO:0000256" key="1">
    <source>
        <dbReference type="PIRNR" id="PIRNR000915"/>
    </source>
</evidence>
<sequence length="265" mass="28631">MNYEKLRACTLFLLDMDGTLYLGDEVFPGAVDFIRTLEASGRGYIYLTNNSSRAGEDYITRIKGLGFPCERENVFTSGMATGMYLKTRHPGEKVYAVGTPAFERELASYGAELTQNDDASVVCVGFDTTLTYEKLDKAVHFLRRGAAFIAANPDWVCPMPAGEVLPDCGSICALLTAASGVNPFYIGKPNRSMVDIISKMTGVPNEKICCVGDRIYTDIAVAVNAGAESVLVMSGETTPEILAESELKPSYVLADVAELAEVLRG</sequence>
<dbReference type="GO" id="GO:0005737">
    <property type="term" value="C:cytoplasm"/>
    <property type="evidence" value="ECO:0007669"/>
    <property type="project" value="TreeGrafter"/>
</dbReference>
<dbReference type="PIRSF" id="PIRSF000915">
    <property type="entry name" value="PGP-type_phosphatase"/>
    <property type="match status" value="1"/>
</dbReference>
<dbReference type="PANTHER" id="PTHR19288:SF46">
    <property type="entry name" value="HALOACID DEHALOGENASE-LIKE HYDROLASE DOMAIN-CONTAINING PROTEIN 2"/>
    <property type="match status" value="1"/>
</dbReference>
<gene>
    <name evidence="5" type="ORF">IAC18_04210</name>
</gene>
<dbReference type="Pfam" id="PF13344">
    <property type="entry name" value="Hydrolase_6"/>
    <property type="match status" value="1"/>
</dbReference>
<keyword evidence="1 4" id="KW-0479">Metal-binding</keyword>
<feature type="binding site" evidence="3">
    <location>
        <position position="188"/>
    </location>
    <ligand>
        <name>substrate</name>
    </ligand>
</feature>
<comment type="similarity">
    <text evidence="1">Belongs to the HAD-like hydrolase superfamily. NagD family.</text>
</comment>
<dbReference type="EC" id="3.1.3.-" evidence="1"/>
<evidence type="ECO:0000313" key="5">
    <source>
        <dbReference type="EMBL" id="HIS66750.1"/>
    </source>
</evidence>
<feature type="binding site" evidence="4">
    <location>
        <position position="213"/>
    </location>
    <ligand>
        <name>Mg(2+)</name>
        <dbReference type="ChEBI" id="CHEBI:18420"/>
    </ligand>
</feature>
<evidence type="ECO:0000256" key="2">
    <source>
        <dbReference type="PIRSR" id="PIRSR000915-1"/>
    </source>
</evidence>
<dbReference type="InterPro" id="IPR006357">
    <property type="entry name" value="HAD-SF_hydro_IIA"/>
</dbReference>
<dbReference type="Gene3D" id="3.40.50.1000">
    <property type="entry name" value="HAD superfamily/HAD-like"/>
    <property type="match status" value="2"/>
</dbReference>
<evidence type="ECO:0000313" key="6">
    <source>
        <dbReference type="Proteomes" id="UP000824001"/>
    </source>
</evidence>
<accession>A0A9D1FDE1</accession>
<evidence type="ECO:0000256" key="3">
    <source>
        <dbReference type="PIRSR" id="PIRSR000915-2"/>
    </source>
</evidence>
<reference evidence="5" key="1">
    <citation type="submission" date="2020-10" db="EMBL/GenBank/DDBJ databases">
        <authorList>
            <person name="Gilroy R."/>
        </authorList>
    </citation>
    <scope>NUCLEOTIDE SEQUENCE</scope>
    <source>
        <strain evidence="5">ChiHjej10B9-9673</strain>
    </source>
</reference>
<dbReference type="GO" id="GO:0046872">
    <property type="term" value="F:metal ion binding"/>
    <property type="evidence" value="ECO:0007669"/>
    <property type="project" value="UniProtKB-KW"/>
</dbReference>
<comment type="function">
    <text evidence="1">Catalyzes the dephosphorylation of 2-6 carbon acid sugars in vitro.</text>
</comment>
<comment type="cofactor">
    <cofactor evidence="4">
        <name>Mg(2+)</name>
        <dbReference type="ChEBI" id="CHEBI:18420"/>
    </cofactor>
    <text evidence="4">Divalent metal ions. Mg(2+) is the most effective.</text>
</comment>
<evidence type="ECO:0000256" key="4">
    <source>
        <dbReference type="PIRSR" id="PIRSR000915-3"/>
    </source>
</evidence>
<dbReference type="PANTHER" id="PTHR19288">
    <property type="entry name" value="4-NITROPHENYLPHOSPHATASE-RELATED"/>
    <property type="match status" value="1"/>
</dbReference>
<feature type="binding site" evidence="4">
    <location>
        <position position="17"/>
    </location>
    <ligand>
        <name>Mg(2+)</name>
        <dbReference type="ChEBI" id="CHEBI:18420"/>
    </ligand>
</feature>
<keyword evidence="1 4" id="KW-0460">Magnesium</keyword>
<dbReference type="GO" id="GO:0016791">
    <property type="term" value="F:phosphatase activity"/>
    <property type="evidence" value="ECO:0007669"/>
    <property type="project" value="TreeGrafter"/>
</dbReference>
<keyword evidence="5" id="KW-0378">Hydrolase</keyword>
<dbReference type="SUPFAM" id="SSF56784">
    <property type="entry name" value="HAD-like"/>
    <property type="match status" value="1"/>
</dbReference>
<feature type="binding site" evidence="4">
    <location>
        <position position="15"/>
    </location>
    <ligand>
        <name>Mg(2+)</name>
        <dbReference type="ChEBI" id="CHEBI:18420"/>
    </ligand>
</feature>